<dbReference type="Proteomes" id="UP000324222">
    <property type="component" value="Unassembled WGS sequence"/>
</dbReference>
<dbReference type="AlphaFoldDB" id="A0A5B7HMX1"/>
<protein>
    <submittedName>
        <fullName evidence="1">Uncharacterized protein</fullName>
    </submittedName>
</protein>
<proteinExistence type="predicted"/>
<accession>A0A5B7HMX1</accession>
<sequence>MSGKQRRGGNALHDGPPAPGMPVPAWLEASLHKILSLSLDHATIVSVHHDQALPACSTLATSPKWCSADEATLVPRTLLISNIRGLRNTLSTAAYRYITISM</sequence>
<organism evidence="1 2">
    <name type="scientific">Portunus trituberculatus</name>
    <name type="common">Swimming crab</name>
    <name type="synonym">Neptunus trituberculatus</name>
    <dbReference type="NCBI Taxonomy" id="210409"/>
    <lineage>
        <taxon>Eukaryota</taxon>
        <taxon>Metazoa</taxon>
        <taxon>Ecdysozoa</taxon>
        <taxon>Arthropoda</taxon>
        <taxon>Crustacea</taxon>
        <taxon>Multicrustacea</taxon>
        <taxon>Malacostraca</taxon>
        <taxon>Eumalacostraca</taxon>
        <taxon>Eucarida</taxon>
        <taxon>Decapoda</taxon>
        <taxon>Pleocyemata</taxon>
        <taxon>Brachyura</taxon>
        <taxon>Eubrachyura</taxon>
        <taxon>Portunoidea</taxon>
        <taxon>Portunidae</taxon>
        <taxon>Portuninae</taxon>
        <taxon>Portunus</taxon>
    </lineage>
</organism>
<evidence type="ECO:0000313" key="2">
    <source>
        <dbReference type="Proteomes" id="UP000324222"/>
    </source>
</evidence>
<gene>
    <name evidence="1" type="ORF">E2C01_064819</name>
</gene>
<dbReference type="EMBL" id="VSRR010031346">
    <property type="protein sequence ID" value="MPC70567.1"/>
    <property type="molecule type" value="Genomic_DNA"/>
</dbReference>
<evidence type="ECO:0000313" key="1">
    <source>
        <dbReference type="EMBL" id="MPC70567.1"/>
    </source>
</evidence>
<keyword evidence="2" id="KW-1185">Reference proteome</keyword>
<comment type="caution">
    <text evidence="1">The sequence shown here is derived from an EMBL/GenBank/DDBJ whole genome shotgun (WGS) entry which is preliminary data.</text>
</comment>
<name>A0A5B7HMX1_PORTR</name>
<reference evidence="1 2" key="1">
    <citation type="submission" date="2019-05" db="EMBL/GenBank/DDBJ databases">
        <title>Another draft genome of Portunus trituberculatus and its Hox gene families provides insights of decapod evolution.</title>
        <authorList>
            <person name="Jeong J.-H."/>
            <person name="Song I."/>
            <person name="Kim S."/>
            <person name="Choi T."/>
            <person name="Kim D."/>
            <person name="Ryu S."/>
            <person name="Kim W."/>
        </authorList>
    </citation>
    <scope>NUCLEOTIDE SEQUENCE [LARGE SCALE GENOMIC DNA]</scope>
    <source>
        <tissue evidence="1">Muscle</tissue>
    </source>
</reference>